<gene>
    <name evidence="2" type="ORF">AK812_SmicGene33313</name>
</gene>
<feature type="region of interest" description="Disordered" evidence="1">
    <location>
        <begin position="420"/>
        <end position="517"/>
    </location>
</feature>
<dbReference type="PANTHER" id="PTHR21580">
    <property type="entry name" value="SHIPPO-1-RELATED"/>
    <property type="match status" value="1"/>
</dbReference>
<sequence>MFHRLRRSSKRSNQFLAIPHVLAKCLHGWRQCSSRRRRAWAAGQRRCQARLQERRLLRSHFGRWLAAACWNQRLQSLRRHLWPLFEGVHRAVVTTLVFYRWRCWSRGQGRVVEVEPNMYLHDSGPAPARMLQERAATELAFRAWRSLPRRREASRKSGAKWMEASAASELWAWAERLHAQVARARLARRAAQARQAAGLPAPAQQTLQSIIEDVLAQARTAALLAAWRWVVQDADPPEPPERGQEDAGREAHEVLSLCQMLEWQNADMQSLLQERAIENARQQPSAIGASQAVDRRQAWADLKLESKHGMSMARPSRMGYEGGVLLTHMSQNKQAPKWSFAGKGPGNGIRPKTPGPGTYGHQTSQSCRIRQPCYAFGSSARDKAGMALASPGPGAYGASESYGSKRPRSAGPVFGRAARGLGSGRDTPGPGAYVPNVNSTRPQFPRHTCTPRRDGADWGHRKCSTTPGPGTYGHGGAAGAGSESPVSKAAPRWAFGTADRGVRANGENPGPGQYDLRSRVAGPKFSIRCRNELDSSGLCPTPGPGAFGGMYTQFGY</sequence>
<dbReference type="Pfam" id="PF07004">
    <property type="entry name" value="SHIPPO-rpt"/>
    <property type="match status" value="3"/>
</dbReference>
<feature type="region of interest" description="Disordered" evidence="1">
    <location>
        <begin position="394"/>
        <end position="413"/>
    </location>
</feature>
<proteinExistence type="predicted"/>
<evidence type="ECO:0000313" key="2">
    <source>
        <dbReference type="EMBL" id="OLP85677.1"/>
    </source>
</evidence>
<reference evidence="2 3" key="1">
    <citation type="submission" date="2016-02" db="EMBL/GenBank/DDBJ databases">
        <title>Genome analysis of coral dinoflagellate symbionts highlights evolutionary adaptations to a symbiotic lifestyle.</title>
        <authorList>
            <person name="Aranda M."/>
            <person name="Li Y."/>
            <person name="Liew Y.J."/>
            <person name="Baumgarten S."/>
            <person name="Simakov O."/>
            <person name="Wilson M."/>
            <person name="Piel J."/>
            <person name="Ashoor H."/>
            <person name="Bougouffa S."/>
            <person name="Bajic V.B."/>
            <person name="Ryu T."/>
            <person name="Ravasi T."/>
            <person name="Bayer T."/>
            <person name="Micklem G."/>
            <person name="Kim H."/>
            <person name="Bhak J."/>
            <person name="Lajeunesse T.C."/>
            <person name="Voolstra C.R."/>
        </authorList>
    </citation>
    <scope>NUCLEOTIDE SEQUENCE [LARGE SCALE GENOMIC DNA]</scope>
    <source>
        <strain evidence="2 3">CCMP2467</strain>
    </source>
</reference>
<dbReference type="Proteomes" id="UP000186817">
    <property type="component" value="Unassembled WGS sequence"/>
</dbReference>
<evidence type="ECO:0000313" key="3">
    <source>
        <dbReference type="Proteomes" id="UP000186817"/>
    </source>
</evidence>
<dbReference type="OrthoDB" id="430281at2759"/>
<dbReference type="EMBL" id="LSRX01000963">
    <property type="protein sequence ID" value="OLP85677.1"/>
    <property type="molecule type" value="Genomic_DNA"/>
</dbReference>
<dbReference type="InterPro" id="IPR051291">
    <property type="entry name" value="CIMAP"/>
</dbReference>
<dbReference type="AlphaFoldDB" id="A0A1Q9CS07"/>
<evidence type="ECO:0000256" key="1">
    <source>
        <dbReference type="SAM" id="MobiDB-lite"/>
    </source>
</evidence>
<feature type="compositionally biased region" description="Basic and acidic residues" evidence="1">
    <location>
        <begin position="451"/>
        <end position="460"/>
    </location>
</feature>
<organism evidence="2 3">
    <name type="scientific">Symbiodinium microadriaticum</name>
    <name type="common">Dinoflagellate</name>
    <name type="synonym">Zooxanthella microadriatica</name>
    <dbReference type="NCBI Taxonomy" id="2951"/>
    <lineage>
        <taxon>Eukaryota</taxon>
        <taxon>Sar</taxon>
        <taxon>Alveolata</taxon>
        <taxon>Dinophyceae</taxon>
        <taxon>Suessiales</taxon>
        <taxon>Symbiodiniaceae</taxon>
        <taxon>Symbiodinium</taxon>
    </lineage>
</organism>
<accession>A0A1Q9CS07</accession>
<protein>
    <submittedName>
        <fullName evidence="2">Uncharacterized protein</fullName>
    </submittedName>
</protein>
<name>A0A1Q9CS07_SYMMI</name>
<comment type="caution">
    <text evidence="2">The sequence shown here is derived from an EMBL/GenBank/DDBJ whole genome shotgun (WGS) entry which is preliminary data.</text>
</comment>
<dbReference type="PANTHER" id="PTHR21580:SF28">
    <property type="entry name" value="BOREALIN N-TERMINAL DOMAIN-CONTAINING PROTEIN-RELATED"/>
    <property type="match status" value="1"/>
</dbReference>
<keyword evidence="3" id="KW-1185">Reference proteome</keyword>
<feature type="compositionally biased region" description="Gly residues" evidence="1">
    <location>
        <begin position="470"/>
        <end position="479"/>
    </location>
</feature>
<dbReference type="InterPro" id="IPR010736">
    <property type="entry name" value="SHIPPO-rpt"/>
</dbReference>